<dbReference type="InterPro" id="IPR011701">
    <property type="entry name" value="MFS"/>
</dbReference>
<dbReference type="Gene3D" id="1.20.1250.20">
    <property type="entry name" value="MFS general substrate transporter like domains"/>
    <property type="match status" value="2"/>
</dbReference>
<dbReference type="GeneID" id="17252319"/>
<evidence type="ECO:0008006" key="5">
    <source>
        <dbReference type="Google" id="ProtNLM"/>
    </source>
</evidence>
<dbReference type="Pfam" id="PF07690">
    <property type="entry name" value="MFS_1"/>
    <property type="match status" value="1"/>
</dbReference>
<feature type="transmembrane region" description="Helical" evidence="2">
    <location>
        <begin position="241"/>
        <end position="262"/>
    </location>
</feature>
<evidence type="ECO:0000256" key="1">
    <source>
        <dbReference type="SAM" id="MobiDB-lite"/>
    </source>
</evidence>
<reference evidence="3" key="2">
    <citation type="submission" date="2024-10" db="UniProtKB">
        <authorList>
            <consortium name="EnsemblProtists"/>
        </authorList>
    </citation>
    <scope>IDENTIFICATION</scope>
</reference>
<feature type="region of interest" description="Disordered" evidence="1">
    <location>
        <begin position="1"/>
        <end position="24"/>
    </location>
</feature>
<dbReference type="eggNOG" id="ENOG502QPTK">
    <property type="taxonomic scope" value="Eukaryota"/>
</dbReference>
<protein>
    <recommendedName>
        <fullName evidence="5">Major facilitator superfamily (MFS) profile domain-containing protein</fullName>
    </recommendedName>
</protein>
<feature type="transmembrane region" description="Helical" evidence="2">
    <location>
        <begin position="173"/>
        <end position="191"/>
    </location>
</feature>
<keyword evidence="4" id="KW-1185">Reference proteome</keyword>
<dbReference type="HOGENOM" id="CLU_592430_0_0_1"/>
<dbReference type="SUPFAM" id="SSF103473">
    <property type="entry name" value="MFS general substrate transporter"/>
    <property type="match status" value="1"/>
</dbReference>
<dbReference type="InterPro" id="IPR036259">
    <property type="entry name" value="MFS_trans_sf"/>
</dbReference>
<feature type="compositionally biased region" description="Low complexity" evidence="1">
    <location>
        <begin position="1"/>
        <end position="16"/>
    </location>
</feature>
<keyword evidence="2" id="KW-0812">Transmembrane</keyword>
<dbReference type="Proteomes" id="UP000013827">
    <property type="component" value="Unassembled WGS sequence"/>
</dbReference>
<keyword evidence="2" id="KW-0472">Membrane</keyword>
<feature type="transmembrane region" description="Helical" evidence="2">
    <location>
        <begin position="378"/>
        <end position="394"/>
    </location>
</feature>
<dbReference type="EnsemblProtists" id="EOD06104">
    <property type="protein sequence ID" value="EOD06104"/>
    <property type="gene ID" value="EMIHUDRAFT_219409"/>
</dbReference>
<dbReference type="CDD" id="cd06174">
    <property type="entry name" value="MFS"/>
    <property type="match status" value="1"/>
</dbReference>
<evidence type="ECO:0000256" key="2">
    <source>
        <dbReference type="SAM" id="Phobius"/>
    </source>
</evidence>
<feature type="transmembrane region" description="Helical" evidence="2">
    <location>
        <begin position="307"/>
        <end position="328"/>
    </location>
</feature>
<accession>A0A0D3I4B9</accession>
<keyword evidence="2" id="KW-1133">Transmembrane helix</keyword>
<dbReference type="KEGG" id="ehx:EMIHUDRAFT_219409"/>
<sequence>MRRLSRLLSRLPESPESQPPSPMWPHRNVPLGLLSNFLSTTAGSIGIARDAYVLLLPEGVGTATNVGLMEGMSGVVNLLTSFAAGVATDRCGRSPVLRLAAAACVLQASVTCLAVLYLPSRSGPQTVFVALCAASTLFGAVKGSYFVALEAIFGDSTPQARRTSFYVYKQMSATAGLSVGPLIAVACFALSHDTWTRPELVSVIVAGAAIAVAQGVVCLFFRDDGCGGARVGGLCASRRVAPFLAASSLSLGFGSGIAYKFLPLYCMQSLELTPIATHAIIALMQLTATALNLLIRRLARTTGPIGAAFLFMLVANAALALVCLSADLPVPTPAIAIAIGVRGAFMNSIGGITGAVLNDHISSEHRGKWATLQSLSKTTWSGSAFIGGALIDAVGYERTFLWPLAFHTLGMCLLLPILRSVPSEPRRRRQEEVAPLNLPATAGAGDLGCDGRAGCRASNLAV</sequence>
<feature type="transmembrane region" description="Helical" evidence="2">
    <location>
        <begin position="126"/>
        <end position="153"/>
    </location>
</feature>
<dbReference type="PANTHER" id="PTHR23525:SF1">
    <property type="entry name" value="NODULIN-LIKE DOMAIN-CONTAINING PROTEIN"/>
    <property type="match status" value="1"/>
</dbReference>
<feature type="transmembrane region" description="Helical" evidence="2">
    <location>
        <begin position="274"/>
        <end position="295"/>
    </location>
</feature>
<name>A0A0D3I4B9_EMIH1</name>
<dbReference type="GO" id="GO:0022857">
    <property type="term" value="F:transmembrane transporter activity"/>
    <property type="evidence" value="ECO:0007669"/>
    <property type="project" value="InterPro"/>
</dbReference>
<feature type="transmembrane region" description="Helical" evidence="2">
    <location>
        <begin position="400"/>
        <end position="418"/>
    </location>
</feature>
<dbReference type="PANTHER" id="PTHR23525">
    <property type="entry name" value="TRANSPORTER, PUTATIVE-RELATED"/>
    <property type="match status" value="1"/>
</dbReference>
<evidence type="ECO:0000313" key="3">
    <source>
        <dbReference type="EnsemblProtists" id="EOD06104"/>
    </source>
</evidence>
<feature type="transmembrane region" description="Helical" evidence="2">
    <location>
        <begin position="334"/>
        <end position="357"/>
    </location>
</feature>
<feature type="transmembrane region" description="Helical" evidence="2">
    <location>
        <begin position="203"/>
        <end position="221"/>
    </location>
</feature>
<organism evidence="3 4">
    <name type="scientific">Emiliania huxleyi (strain CCMP1516)</name>
    <dbReference type="NCBI Taxonomy" id="280463"/>
    <lineage>
        <taxon>Eukaryota</taxon>
        <taxon>Haptista</taxon>
        <taxon>Haptophyta</taxon>
        <taxon>Prymnesiophyceae</taxon>
        <taxon>Isochrysidales</taxon>
        <taxon>Noelaerhabdaceae</taxon>
        <taxon>Emiliania</taxon>
    </lineage>
</organism>
<proteinExistence type="predicted"/>
<dbReference type="PaxDb" id="2903-EOD06104"/>
<evidence type="ECO:0000313" key="4">
    <source>
        <dbReference type="Proteomes" id="UP000013827"/>
    </source>
</evidence>
<dbReference type="AlphaFoldDB" id="A0A0D3I4B9"/>
<feature type="transmembrane region" description="Helical" evidence="2">
    <location>
        <begin position="99"/>
        <end position="120"/>
    </location>
</feature>
<dbReference type="RefSeq" id="XP_005758533.1">
    <property type="nucleotide sequence ID" value="XM_005758476.1"/>
</dbReference>
<reference evidence="4" key="1">
    <citation type="journal article" date="2013" name="Nature">
        <title>Pan genome of the phytoplankton Emiliania underpins its global distribution.</title>
        <authorList>
            <person name="Read B.A."/>
            <person name="Kegel J."/>
            <person name="Klute M.J."/>
            <person name="Kuo A."/>
            <person name="Lefebvre S.C."/>
            <person name="Maumus F."/>
            <person name="Mayer C."/>
            <person name="Miller J."/>
            <person name="Monier A."/>
            <person name="Salamov A."/>
            <person name="Young J."/>
            <person name="Aguilar M."/>
            <person name="Claverie J.M."/>
            <person name="Frickenhaus S."/>
            <person name="Gonzalez K."/>
            <person name="Herman E.K."/>
            <person name="Lin Y.C."/>
            <person name="Napier J."/>
            <person name="Ogata H."/>
            <person name="Sarno A.F."/>
            <person name="Shmutz J."/>
            <person name="Schroeder D."/>
            <person name="de Vargas C."/>
            <person name="Verret F."/>
            <person name="von Dassow P."/>
            <person name="Valentin K."/>
            <person name="Van de Peer Y."/>
            <person name="Wheeler G."/>
            <person name="Dacks J.B."/>
            <person name="Delwiche C.F."/>
            <person name="Dyhrman S.T."/>
            <person name="Glockner G."/>
            <person name="John U."/>
            <person name="Richards T."/>
            <person name="Worden A.Z."/>
            <person name="Zhang X."/>
            <person name="Grigoriev I.V."/>
            <person name="Allen A.E."/>
            <person name="Bidle K."/>
            <person name="Borodovsky M."/>
            <person name="Bowler C."/>
            <person name="Brownlee C."/>
            <person name="Cock J.M."/>
            <person name="Elias M."/>
            <person name="Gladyshev V.N."/>
            <person name="Groth M."/>
            <person name="Guda C."/>
            <person name="Hadaegh A."/>
            <person name="Iglesias-Rodriguez M.D."/>
            <person name="Jenkins J."/>
            <person name="Jones B.M."/>
            <person name="Lawson T."/>
            <person name="Leese F."/>
            <person name="Lindquist E."/>
            <person name="Lobanov A."/>
            <person name="Lomsadze A."/>
            <person name="Malik S.B."/>
            <person name="Marsh M.E."/>
            <person name="Mackinder L."/>
            <person name="Mock T."/>
            <person name="Mueller-Roeber B."/>
            <person name="Pagarete A."/>
            <person name="Parker M."/>
            <person name="Probert I."/>
            <person name="Quesneville H."/>
            <person name="Raines C."/>
            <person name="Rensing S.A."/>
            <person name="Riano-Pachon D.M."/>
            <person name="Richier S."/>
            <person name="Rokitta S."/>
            <person name="Shiraiwa Y."/>
            <person name="Soanes D.M."/>
            <person name="van der Giezen M."/>
            <person name="Wahlund T.M."/>
            <person name="Williams B."/>
            <person name="Wilson W."/>
            <person name="Wolfe G."/>
            <person name="Wurch L.L."/>
        </authorList>
    </citation>
    <scope>NUCLEOTIDE SEQUENCE</scope>
</reference>